<feature type="active site" evidence="14">
    <location>
        <position position="256"/>
    </location>
</feature>
<keyword evidence="5 14" id="KW-0276">Fatty acid metabolism</keyword>
<evidence type="ECO:0000256" key="1">
    <source>
        <dbReference type="ARBA" id="ARBA00005194"/>
    </source>
</evidence>
<comment type="catalytic activity">
    <reaction evidence="13">
        <text>3-methylbutanoyl-CoA + malonyl-[ACP] + H(+) = 5-methyl-3-oxohexanoyl-[ACP] + CO2 + CoA</text>
        <dbReference type="Rhea" id="RHEA:42272"/>
        <dbReference type="Rhea" id="RHEA-COMP:9623"/>
        <dbReference type="Rhea" id="RHEA-COMP:9941"/>
        <dbReference type="ChEBI" id="CHEBI:15378"/>
        <dbReference type="ChEBI" id="CHEBI:16526"/>
        <dbReference type="ChEBI" id="CHEBI:57287"/>
        <dbReference type="ChEBI" id="CHEBI:57345"/>
        <dbReference type="ChEBI" id="CHEBI:78449"/>
        <dbReference type="ChEBI" id="CHEBI:78822"/>
        <dbReference type="EC" id="2.3.1.300"/>
    </reaction>
    <physiologicalReaction direction="left-to-right" evidence="13">
        <dbReference type="Rhea" id="RHEA:42273"/>
    </physiologicalReaction>
</comment>
<dbReference type="GO" id="GO:0006633">
    <property type="term" value="P:fatty acid biosynthetic process"/>
    <property type="evidence" value="ECO:0007669"/>
    <property type="project" value="UniProtKB-UniRule"/>
</dbReference>
<sequence>MSAKRSVGILSTGSYTPERVLTNFDLEKMVETSDEWIVSRTGIRERRISSPEQASSDLAYEAAKEALEKANISAEQLDMIIVATVTPDMSFPSTACLLQEKLGATRAAAMDLSAACTGFLYGITTATQFIQNGLYKKVLVVGVETLSKITNYKDRNTCVLFGDGAGAAVIGEVTEGYGFQSFELGADGSGGSLLCMPAGGSRTPASAESVEQGLHYLYMAGGEVFKFAVRVMNSATEAVLSKAGVSKDEIDLLVPHQANKRIIDSAVQRFGLSEDKVAINLDRYGNMSSASIPVALDEAVKAGRVKEGDNLILVGFGGGLTWGATLLKWCTTQAEGSK</sequence>
<dbReference type="PANTHER" id="PTHR43091:SF1">
    <property type="entry name" value="BETA-KETOACYL-[ACYL-CARRIER-PROTEIN] SYNTHASE III, CHLOROPLASTIC"/>
    <property type="match status" value="1"/>
</dbReference>
<dbReference type="GO" id="GO:0004315">
    <property type="term" value="F:3-oxoacyl-[acyl-carrier-protein] synthase activity"/>
    <property type="evidence" value="ECO:0007669"/>
    <property type="project" value="InterPro"/>
</dbReference>
<keyword evidence="9 14" id="KW-0012">Acyltransferase</keyword>
<dbReference type="Proteomes" id="UP000307841">
    <property type="component" value="Unassembled WGS sequence"/>
</dbReference>
<evidence type="ECO:0000256" key="7">
    <source>
        <dbReference type="ARBA" id="ARBA00023160"/>
    </source>
</evidence>
<evidence type="ECO:0000259" key="15">
    <source>
        <dbReference type="Pfam" id="PF08541"/>
    </source>
</evidence>
<dbReference type="EMBL" id="SZNK01000001">
    <property type="protein sequence ID" value="TKI59273.1"/>
    <property type="molecule type" value="Genomic_DNA"/>
</dbReference>
<comment type="domain">
    <text evidence="14">The last Arg residue of the ACP-binding site is essential for the weak association between ACP/AcpP and FabH.</text>
</comment>
<feature type="domain" description="Beta-ketoacyl-[acyl-carrier-protein] synthase III N-terminal" evidence="16">
    <location>
        <begin position="110"/>
        <end position="188"/>
    </location>
</feature>
<evidence type="ECO:0000256" key="6">
    <source>
        <dbReference type="ARBA" id="ARBA00023098"/>
    </source>
</evidence>
<comment type="pathway">
    <text evidence="1 14">Lipid metabolism; fatty acid biosynthesis.</text>
</comment>
<keyword evidence="18" id="KW-1185">Reference proteome</keyword>
<feature type="active site" evidence="14">
    <location>
        <position position="286"/>
    </location>
</feature>
<feature type="region of interest" description="ACP-binding" evidence="14">
    <location>
        <begin position="257"/>
        <end position="261"/>
    </location>
</feature>
<dbReference type="GO" id="GO:0033818">
    <property type="term" value="F:beta-ketoacyl-acyl-carrier-protein synthase III activity"/>
    <property type="evidence" value="ECO:0007669"/>
    <property type="project" value="UniProtKB-UniRule"/>
</dbReference>
<protein>
    <recommendedName>
        <fullName evidence="14">Beta-ketoacyl-[acyl-carrier-protein] synthase III</fullName>
        <shortName evidence="14">Beta-ketoacyl-ACP synthase III</shortName>
        <shortName evidence="14">KAS III</shortName>
        <ecNumber evidence="14">2.3.1.180</ecNumber>
    </recommendedName>
    <alternativeName>
        <fullName evidence="14">3-oxoacyl-[acyl-carrier-protein] synthase 3</fullName>
    </alternativeName>
    <alternativeName>
        <fullName evidence="14">3-oxoacyl-[acyl-carrier-protein] synthase III</fullName>
    </alternativeName>
</protein>
<dbReference type="RefSeq" id="WP_137033280.1">
    <property type="nucleotide sequence ID" value="NZ_SZNK01000001.1"/>
</dbReference>
<comment type="function">
    <text evidence="14">Catalyzes the condensation reaction of fatty acid synthesis by the addition to an acyl acceptor of two carbons from malonyl-ACP. Catalyzes the first condensation reaction which initiates fatty acid synthesis and may therefore play a role in governing the total rate of fatty acid production. Possesses both acetoacetyl-ACP synthase and acetyl transacylase activities. Its substrate specificity determines the biosynthesis of branched-chain and/or straight-chain of fatty acids.</text>
</comment>
<dbReference type="Pfam" id="PF08541">
    <property type="entry name" value="ACP_syn_III_C"/>
    <property type="match status" value="1"/>
</dbReference>
<dbReference type="OrthoDB" id="9815506at2"/>
<dbReference type="InterPro" id="IPR004655">
    <property type="entry name" value="FabH"/>
</dbReference>
<comment type="caution">
    <text evidence="17">The sequence shown here is derived from an EMBL/GenBank/DDBJ whole genome shotgun (WGS) entry which is preliminary data.</text>
</comment>
<evidence type="ECO:0000256" key="12">
    <source>
        <dbReference type="ARBA" id="ARBA00052467"/>
    </source>
</evidence>
<evidence type="ECO:0000313" key="17">
    <source>
        <dbReference type="EMBL" id="TKI59273.1"/>
    </source>
</evidence>
<dbReference type="GO" id="GO:0005737">
    <property type="term" value="C:cytoplasm"/>
    <property type="evidence" value="ECO:0007669"/>
    <property type="project" value="UniProtKB-SubCell"/>
</dbReference>
<keyword evidence="7 14" id="KW-0275">Fatty acid biosynthesis</keyword>
<dbReference type="InterPro" id="IPR016039">
    <property type="entry name" value="Thiolase-like"/>
</dbReference>
<dbReference type="NCBIfam" id="TIGR00747">
    <property type="entry name" value="fabH"/>
    <property type="match status" value="1"/>
</dbReference>
<evidence type="ECO:0000256" key="14">
    <source>
        <dbReference type="HAMAP-Rule" id="MF_01815"/>
    </source>
</evidence>
<comment type="subcellular location">
    <subcellularLocation>
        <location evidence="14">Cytoplasm</location>
    </subcellularLocation>
</comment>
<comment type="catalytic activity">
    <reaction evidence="11">
        <text>(2S)-2-methylbutanoyl-CoA + malonyl-[ACP] + H(+) = (4S)-4-methyl-3-oxohexanoyl-[ACP] + CO2 + CoA</text>
        <dbReference type="Rhea" id="RHEA:42276"/>
        <dbReference type="Rhea" id="RHEA-COMP:9623"/>
        <dbReference type="Rhea" id="RHEA-COMP:17148"/>
        <dbReference type="ChEBI" id="CHEBI:15378"/>
        <dbReference type="ChEBI" id="CHEBI:16526"/>
        <dbReference type="ChEBI" id="CHEBI:57287"/>
        <dbReference type="ChEBI" id="CHEBI:78449"/>
        <dbReference type="ChEBI" id="CHEBI:88166"/>
        <dbReference type="ChEBI" id="CHEBI:167462"/>
        <dbReference type="EC" id="2.3.1.300"/>
    </reaction>
    <physiologicalReaction direction="left-to-right" evidence="11">
        <dbReference type="Rhea" id="RHEA:42277"/>
    </physiologicalReaction>
</comment>
<dbReference type="Gene3D" id="3.40.47.10">
    <property type="match status" value="1"/>
</dbReference>
<evidence type="ECO:0000256" key="11">
    <source>
        <dbReference type="ARBA" id="ARBA00052407"/>
    </source>
</evidence>
<keyword evidence="3 14" id="KW-0444">Lipid biosynthesis</keyword>
<dbReference type="InterPro" id="IPR013751">
    <property type="entry name" value="ACP_syn_III_N"/>
</dbReference>
<evidence type="ECO:0000256" key="13">
    <source>
        <dbReference type="ARBA" id="ARBA00052985"/>
    </source>
</evidence>
<dbReference type="PANTHER" id="PTHR43091">
    <property type="entry name" value="3-OXOACYL-[ACYL-CARRIER-PROTEIN] SYNTHASE"/>
    <property type="match status" value="1"/>
</dbReference>
<reference evidence="17 18" key="1">
    <citation type="submission" date="2019-04" db="EMBL/GenBank/DDBJ databases">
        <title>Whole genome sequencing of Brevibacillus sp. TGS2-1.</title>
        <authorList>
            <person name="Choi A."/>
        </authorList>
    </citation>
    <scope>NUCLEOTIDE SEQUENCE [LARGE SCALE GENOMIC DNA]</scope>
    <source>
        <strain evidence="17 18">TGS2-1</strain>
    </source>
</reference>
<evidence type="ECO:0000256" key="9">
    <source>
        <dbReference type="ARBA" id="ARBA00023315"/>
    </source>
</evidence>
<name>A0A4V5TLB7_9BACL</name>
<organism evidence="17 18">
    <name type="scientific">Brevibacillus antibioticus</name>
    <dbReference type="NCBI Taxonomy" id="2570228"/>
    <lineage>
        <taxon>Bacteria</taxon>
        <taxon>Bacillati</taxon>
        <taxon>Bacillota</taxon>
        <taxon>Bacilli</taxon>
        <taxon>Bacillales</taxon>
        <taxon>Paenibacillaceae</taxon>
        <taxon>Brevibacillus</taxon>
    </lineage>
</organism>
<comment type="catalytic activity">
    <reaction evidence="12">
        <text>2-methylpropanoyl-CoA + malonyl-[ACP] + H(+) = 4-methyl-3-oxopentanoyl-[ACP] + CO2 + CoA</text>
        <dbReference type="Rhea" id="RHEA:42268"/>
        <dbReference type="Rhea" id="RHEA-COMP:9623"/>
        <dbReference type="Rhea" id="RHEA-COMP:9940"/>
        <dbReference type="ChEBI" id="CHEBI:15378"/>
        <dbReference type="ChEBI" id="CHEBI:16526"/>
        <dbReference type="ChEBI" id="CHEBI:57287"/>
        <dbReference type="ChEBI" id="CHEBI:57338"/>
        <dbReference type="ChEBI" id="CHEBI:78449"/>
        <dbReference type="ChEBI" id="CHEBI:78820"/>
        <dbReference type="EC" id="2.3.1.300"/>
    </reaction>
    <physiologicalReaction direction="left-to-right" evidence="12">
        <dbReference type="Rhea" id="RHEA:42269"/>
    </physiologicalReaction>
</comment>
<feature type="active site" evidence="14">
    <location>
        <position position="116"/>
    </location>
</feature>
<evidence type="ECO:0000256" key="3">
    <source>
        <dbReference type="ARBA" id="ARBA00022516"/>
    </source>
</evidence>
<evidence type="ECO:0000259" key="16">
    <source>
        <dbReference type="Pfam" id="PF08545"/>
    </source>
</evidence>
<dbReference type="FunFam" id="3.40.47.10:FF:000004">
    <property type="entry name" value="3-oxoacyl-[acyl-carrier-protein] synthase 3"/>
    <property type="match status" value="1"/>
</dbReference>
<proteinExistence type="inferred from homology"/>
<comment type="subunit">
    <text evidence="14">Homodimer.</text>
</comment>
<comment type="catalytic activity">
    <reaction evidence="10">
        <text>malonyl-[ACP] + acetyl-CoA + H(+) = 3-oxobutanoyl-[ACP] + CO2 + CoA</text>
        <dbReference type="Rhea" id="RHEA:12080"/>
        <dbReference type="Rhea" id="RHEA-COMP:9623"/>
        <dbReference type="Rhea" id="RHEA-COMP:9625"/>
        <dbReference type="ChEBI" id="CHEBI:15378"/>
        <dbReference type="ChEBI" id="CHEBI:16526"/>
        <dbReference type="ChEBI" id="CHEBI:57287"/>
        <dbReference type="ChEBI" id="CHEBI:57288"/>
        <dbReference type="ChEBI" id="CHEBI:78449"/>
        <dbReference type="ChEBI" id="CHEBI:78450"/>
        <dbReference type="EC" id="2.3.1.180"/>
    </reaction>
    <physiologicalReaction direction="left-to-right" evidence="10">
        <dbReference type="Rhea" id="RHEA:12081"/>
    </physiologicalReaction>
</comment>
<evidence type="ECO:0000256" key="2">
    <source>
        <dbReference type="ARBA" id="ARBA00008642"/>
    </source>
</evidence>
<keyword evidence="14" id="KW-0963">Cytoplasm</keyword>
<comment type="similarity">
    <text evidence="2 14">Belongs to the thiolase-like superfamily. FabH family.</text>
</comment>
<feature type="domain" description="Beta-ketoacyl-[acyl-carrier-protein] synthase III C-terminal" evidence="15">
    <location>
        <begin position="240"/>
        <end position="329"/>
    </location>
</feature>
<keyword evidence="6 14" id="KW-0443">Lipid metabolism</keyword>
<dbReference type="InterPro" id="IPR013747">
    <property type="entry name" value="ACP_syn_III_C"/>
</dbReference>
<dbReference type="EC" id="2.3.1.180" evidence="14"/>
<dbReference type="AlphaFoldDB" id="A0A4V5TLB7"/>
<keyword evidence="8 14" id="KW-0511">Multifunctional enzyme</keyword>
<dbReference type="Pfam" id="PF08545">
    <property type="entry name" value="ACP_syn_III"/>
    <property type="match status" value="1"/>
</dbReference>
<gene>
    <name evidence="14" type="primary">fabH</name>
    <name evidence="17" type="ORF">E8L90_05210</name>
</gene>
<dbReference type="HAMAP" id="MF_01815">
    <property type="entry name" value="FabH"/>
    <property type="match status" value="1"/>
</dbReference>
<evidence type="ECO:0000256" key="5">
    <source>
        <dbReference type="ARBA" id="ARBA00022832"/>
    </source>
</evidence>
<evidence type="ECO:0000256" key="8">
    <source>
        <dbReference type="ARBA" id="ARBA00023268"/>
    </source>
</evidence>
<dbReference type="NCBIfam" id="NF006829">
    <property type="entry name" value="PRK09352.1"/>
    <property type="match status" value="1"/>
</dbReference>
<dbReference type="UniPathway" id="UPA00094"/>
<evidence type="ECO:0000256" key="4">
    <source>
        <dbReference type="ARBA" id="ARBA00022679"/>
    </source>
</evidence>
<evidence type="ECO:0000256" key="10">
    <source>
        <dbReference type="ARBA" id="ARBA00051096"/>
    </source>
</evidence>
<keyword evidence="4 14" id="KW-0808">Transferase</keyword>
<accession>A0A4V5TLB7</accession>
<dbReference type="SUPFAM" id="SSF53901">
    <property type="entry name" value="Thiolase-like"/>
    <property type="match status" value="1"/>
</dbReference>
<evidence type="ECO:0000313" key="18">
    <source>
        <dbReference type="Proteomes" id="UP000307841"/>
    </source>
</evidence>
<dbReference type="CDD" id="cd00830">
    <property type="entry name" value="KAS_III"/>
    <property type="match status" value="1"/>
</dbReference>